<evidence type="ECO:0000259" key="5">
    <source>
        <dbReference type="Pfam" id="PF13891"/>
    </source>
</evidence>
<evidence type="ECO:0000313" key="6">
    <source>
        <dbReference type="EMBL" id="KAI5402090.1"/>
    </source>
</evidence>
<protein>
    <recommendedName>
        <fullName evidence="5">KANL2-like probable zinc-finger domain-containing protein</fullName>
    </recommendedName>
</protein>
<dbReference type="GO" id="GO:0044545">
    <property type="term" value="C:NSL complex"/>
    <property type="evidence" value="ECO:0007669"/>
    <property type="project" value="TreeGrafter"/>
</dbReference>
<keyword evidence="4" id="KW-1133">Transmembrane helix</keyword>
<evidence type="ECO:0000256" key="2">
    <source>
        <dbReference type="ARBA" id="ARBA00023242"/>
    </source>
</evidence>
<dbReference type="EMBL" id="JAMSHJ010000006">
    <property type="protein sequence ID" value="KAI5402090.1"/>
    <property type="molecule type" value="Genomic_DNA"/>
</dbReference>
<evidence type="ECO:0000256" key="3">
    <source>
        <dbReference type="SAM" id="MobiDB-lite"/>
    </source>
</evidence>
<dbReference type="Pfam" id="PF13891">
    <property type="entry name" value="zf-C3HC3H_KANSL2"/>
    <property type="match status" value="1"/>
</dbReference>
<keyword evidence="7" id="KW-1185">Reference proteome</keyword>
<dbReference type="GO" id="GO:0005634">
    <property type="term" value="C:nucleus"/>
    <property type="evidence" value="ECO:0007669"/>
    <property type="project" value="UniProtKB-SubCell"/>
</dbReference>
<feature type="non-terminal residue" evidence="6">
    <location>
        <position position="281"/>
    </location>
</feature>
<sequence>EDKKKETRYCNNLKYLKVCFVVVFISFLIPSSLSCLVSGCCGCAVNNISHIFLQSLSTMSPPNAPNPTSDPLSTASHLTHRELLCRRLRNTKRLIKNYRRMYWALIEQVRIKHRQYVTETGRSPFEDEPDVVVDNYTNICAFHGCMSKPMPCTSFCFPHILSEPRQVLYKPCTFVIARLPGGPVTCKKPTVRSTTPSYCTVHMQKAEMRLAVALKKAGMKISPMGKGNPKFHELVPEFVRQIQAKRRAVRGKGCKAVAKKDDDDKEESESEAKKEDDIVEE</sequence>
<comment type="caution">
    <text evidence="6">The sequence shown here is derived from an EMBL/GenBank/DDBJ whole genome shotgun (WGS) entry which is preliminary data.</text>
</comment>
<evidence type="ECO:0000256" key="4">
    <source>
        <dbReference type="SAM" id="Phobius"/>
    </source>
</evidence>
<dbReference type="InterPro" id="IPR026316">
    <property type="entry name" value="NSL2"/>
</dbReference>
<keyword evidence="4" id="KW-0472">Membrane</keyword>
<reference evidence="6 7" key="1">
    <citation type="journal article" date="2022" name="Nat. Genet.">
        <title>Improved pea reference genome and pan-genome highlight genomic features and evolutionary characteristics.</title>
        <authorList>
            <person name="Yang T."/>
            <person name="Liu R."/>
            <person name="Luo Y."/>
            <person name="Hu S."/>
            <person name="Wang D."/>
            <person name="Wang C."/>
            <person name="Pandey M.K."/>
            <person name="Ge S."/>
            <person name="Xu Q."/>
            <person name="Li N."/>
            <person name="Li G."/>
            <person name="Huang Y."/>
            <person name="Saxena R.K."/>
            <person name="Ji Y."/>
            <person name="Li M."/>
            <person name="Yan X."/>
            <person name="He Y."/>
            <person name="Liu Y."/>
            <person name="Wang X."/>
            <person name="Xiang C."/>
            <person name="Varshney R.K."/>
            <person name="Ding H."/>
            <person name="Gao S."/>
            <person name="Zong X."/>
        </authorList>
    </citation>
    <scope>NUCLEOTIDE SEQUENCE [LARGE SCALE GENOMIC DNA]</scope>
    <source>
        <strain evidence="6 7">cv. Zhongwan 6</strain>
    </source>
</reference>
<accession>A0A9D4WHP7</accession>
<dbReference type="Gramene" id="Psat06G0652800-T1">
    <property type="protein sequence ID" value="KAI5402090.1"/>
    <property type="gene ID" value="KIW84_066528"/>
</dbReference>
<feature type="transmembrane region" description="Helical" evidence="4">
    <location>
        <begin position="12"/>
        <end position="33"/>
    </location>
</feature>
<feature type="region of interest" description="Disordered" evidence="3">
    <location>
        <begin position="250"/>
        <end position="281"/>
    </location>
</feature>
<name>A0A9D4WHP7_PEA</name>
<evidence type="ECO:0000256" key="1">
    <source>
        <dbReference type="ARBA" id="ARBA00004123"/>
    </source>
</evidence>
<dbReference type="PANTHER" id="PTHR13453:SF7">
    <property type="entry name" value="KAT8 REGULATORY NSL COMPLEX SUBUNIT 2"/>
    <property type="match status" value="1"/>
</dbReference>
<feature type="domain" description="KANL2-like probable zinc-finger" evidence="5">
    <location>
        <begin position="140"/>
        <end position="203"/>
    </location>
</feature>
<organism evidence="6 7">
    <name type="scientific">Pisum sativum</name>
    <name type="common">Garden pea</name>
    <name type="synonym">Lathyrus oleraceus</name>
    <dbReference type="NCBI Taxonomy" id="3888"/>
    <lineage>
        <taxon>Eukaryota</taxon>
        <taxon>Viridiplantae</taxon>
        <taxon>Streptophyta</taxon>
        <taxon>Embryophyta</taxon>
        <taxon>Tracheophyta</taxon>
        <taxon>Spermatophyta</taxon>
        <taxon>Magnoliopsida</taxon>
        <taxon>eudicotyledons</taxon>
        <taxon>Gunneridae</taxon>
        <taxon>Pentapetalae</taxon>
        <taxon>rosids</taxon>
        <taxon>fabids</taxon>
        <taxon>Fabales</taxon>
        <taxon>Fabaceae</taxon>
        <taxon>Papilionoideae</taxon>
        <taxon>50 kb inversion clade</taxon>
        <taxon>NPAAA clade</taxon>
        <taxon>Hologalegina</taxon>
        <taxon>IRL clade</taxon>
        <taxon>Fabeae</taxon>
        <taxon>Lathyrus</taxon>
    </lineage>
</organism>
<evidence type="ECO:0000313" key="7">
    <source>
        <dbReference type="Proteomes" id="UP001058974"/>
    </source>
</evidence>
<keyword evidence="4" id="KW-0812">Transmembrane</keyword>
<proteinExistence type="predicted"/>
<comment type="subcellular location">
    <subcellularLocation>
        <location evidence="1">Nucleus</location>
    </subcellularLocation>
</comment>
<dbReference type="PANTHER" id="PTHR13453">
    <property type="entry name" value="KAT8 REGULATORY NSL COMPLEX SUBUNIT 2"/>
    <property type="match status" value="1"/>
</dbReference>
<dbReference type="Proteomes" id="UP001058974">
    <property type="component" value="Chromosome 6"/>
</dbReference>
<feature type="compositionally biased region" description="Basic and acidic residues" evidence="3">
    <location>
        <begin position="270"/>
        <end position="281"/>
    </location>
</feature>
<gene>
    <name evidence="6" type="ORF">KIW84_066528</name>
</gene>
<keyword evidence="2" id="KW-0539">Nucleus</keyword>
<dbReference type="InterPro" id="IPR025927">
    <property type="entry name" value="Znf_KANL2-like"/>
</dbReference>
<dbReference type="AlphaFoldDB" id="A0A9D4WHP7"/>